<evidence type="ECO:0000313" key="2">
    <source>
        <dbReference type="Proteomes" id="UP001479436"/>
    </source>
</evidence>
<keyword evidence="1" id="KW-0067">ATP-binding</keyword>
<accession>A0ABR2VWT8</accession>
<keyword evidence="1" id="KW-0547">Nucleotide-binding</keyword>
<dbReference type="GO" id="GO:0005524">
    <property type="term" value="F:ATP binding"/>
    <property type="evidence" value="ECO:0007669"/>
    <property type="project" value="UniProtKB-KW"/>
</dbReference>
<keyword evidence="2" id="KW-1185">Reference proteome</keyword>
<proteinExistence type="predicted"/>
<protein>
    <submittedName>
        <fullName evidence="1">ATP-binding cassette transporter snq2</fullName>
    </submittedName>
</protein>
<evidence type="ECO:0000313" key="1">
    <source>
        <dbReference type="EMBL" id="KAK9707991.1"/>
    </source>
</evidence>
<reference evidence="1 2" key="1">
    <citation type="submission" date="2023-04" db="EMBL/GenBank/DDBJ databases">
        <title>Genome of Basidiobolus ranarum AG-B5.</title>
        <authorList>
            <person name="Stajich J.E."/>
            <person name="Carter-House D."/>
            <person name="Gryganskyi A."/>
        </authorList>
    </citation>
    <scope>NUCLEOTIDE SEQUENCE [LARGE SCALE GENOMIC DNA]</scope>
    <source>
        <strain evidence="1 2">AG-B5</strain>
    </source>
</reference>
<feature type="non-terminal residue" evidence="1">
    <location>
        <position position="1"/>
    </location>
</feature>
<gene>
    <name evidence="1" type="primary">SNQ2_8</name>
    <name evidence="1" type="ORF">K7432_009891</name>
</gene>
<sequence>IAEAMASRSAINCWDCSTRGLDAASALDYVKSLRVMRLMVNELQDLEVNCKDSDYIKFFSPTGQLCGKYAEEFLMVAPGYLADENATNICHYCSYTYGQDFTAPLCWSFDHRWANDCFLVR</sequence>
<name>A0ABR2VWT8_9FUNG</name>
<dbReference type="Proteomes" id="UP001479436">
    <property type="component" value="Unassembled WGS sequence"/>
</dbReference>
<organism evidence="1 2">
    <name type="scientific">Basidiobolus ranarum</name>
    <dbReference type="NCBI Taxonomy" id="34480"/>
    <lineage>
        <taxon>Eukaryota</taxon>
        <taxon>Fungi</taxon>
        <taxon>Fungi incertae sedis</taxon>
        <taxon>Zoopagomycota</taxon>
        <taxon>Entomophthoromycotina</taxon>
        <taxon>Basidiobolomycetes</taxon>
        <taxon>Basidiobolales</taxon>
        <taxon>Basidiobolaceae</taxon>
        <taxon>Basidiobolus</taxon>
    </lineage>
</organism>
<dbReference type="EMBL" id="JASJQH010007517">
    <property type="protein sequence ID" value="KAK9707991.1"/>
    <property type="molecule type" value="Genomic_DNA"/>
</dbReference>
<comment type="caution">
    <text evidence="1">The sequence shown here is derived from an EMBL/GenBank/DDBJ whole genome shotgun (WGS) entry which is preliminary data.</text>
</comment>